<dbReference type="PANTHER" id="PTHR43133:SF51">
    <property type="entry name" value="RNA POLYMERASE SIGMA FACTOR"/>
    <property type="match status" value="1"/>
</dbReference>
<dbReference type="InterPro" id="IPR039425">
    <property type="entry name" value="RNA_pol_sigma-70-like"/>
</dbReference>
<dbReference type="InterPro" id="IPR013324">
    <property type="entry name" value="RNA_pol_sigma_r3/r4-like"/>
</dbReference>
<accession>A0A363UQJ8</accession>
<keyword evidence="2" id="KW-0805">Transcription regulation</keyword>
<organism evidence="7 8">
    <name type="scientific">Abyssibacter profundi</name>
    <dbReference type="NCBI Taxonomy" id="2182787"/>
    <lineage>
        <taxon>Bacteria</taxon>
        <taxon>Pseudomonadati</taxon>
        <taxon>Pseudomonadota</taxon>
        <taxon>Gammaproteobacteria</taxon>
        <taxon>Chromatiales</taxon>
        <taxon>Oceanococcaceae</taxon>
        <taxon>Abyssibacter</taxon>
    </lineage>
</organism>
<evidence type="ECO:0000256" key="4">
    <source>
        <dbReference type="ARBA" id="ARBA00023163"/>
    </source>
</evidence>
<dbReference type="PANTHER" id="PTHR43133">
    <property type="entry name" value="RNA POLYMERASE ECF-TYPE SIGMA FACTO"/>
    <property type="match status" value="1"/>
</dbReference>
<feature type="domain" description="RNA polymerase sigma factor 70 region 4 type 2" evidence="6">
    <location>
        <begin position="112"/>
        <end position="164"/>
    </location>
</feature>
<dbReference type="GO" id="GO:0006352">
    <property type="term" value="P:DNA-templated transcription initiation"/>
    <property type="evidence" value="ECO:0007669"/>
    <property type="project" value="InterPro"/>
</dbReference>
<reference evidence="7 8" key="1">
    <citation type="submission" date="2018-05" db="EMBL/GenBank/DDBJ databases">
        <title>Abyssibacter profundi OUC007T gen. nov., sp. nov, a marine bacterium isolated from seawater of the Mariana Trench.</title>
        <authorList>
            <person name="Zhou S."/>
        </authorList>
    </citation>
    <scope>NUCLEOTIDE SEQUENCE [LARGE SCALE GENOMIC DNA]</scope>
    <source>
        <strain evidence="7 8">OUC007</strain>
    </source>
</reference>
<dbReference type="Pfam" id="PF08281">
    <property type="entry name" value="Sigma70_r4_2"/>
    <property type="match status" value="1"/>
</dbReference>
<dbReference type="InterPro" id="IPR013249">
    <property type="entry name" value="RNA_pol_sigma70_r4_t2"/>
</dbReference>
<dbReference type="InterPro" id="IPR007627">
    <property type="entry name" value="RNA_pol_sigma70_r2"/>
</dbReference>
<comment type="caution">
    <text evidence="7">The sequence shown here is derived from an EMBL/GenBank/DDBJ whole genome shotgun (WGS) entry which is preliminary data.</text>
</comment>
<evidence type="ECO:0000259" key="5">
    <source>
        <dbReference type="Pfam" id="PF04542"/>
    </source>
</evidence>
<dbReference type="CDD" id="cd06171">
    <property type="entry name" value="Sigma70_r4"/>
    <property type="match status" value="1"/>
</dbReference>
<gene>
    <name evidence="7" type="ORF">DEH80_00960</name>
</gene>
<dbReference type="GO" id="GO:0016987">
    <property type="term" value="F:sigma factor activity"/>
    <property type="evidence" value="ECO:0007669"/>
    <property type="project" value="UniProtKB-KW"/>
</dbReference>
<dbReference type="Gene3D" id="1.10.1740.10">
    <property type="match status" value="1"/>
</dbReference>
<dbReference type="Gene3D" id="1.10.10.10">
    <property type="entry name" value="Winged helix-like DNA-binding domain superfamily/Winged helix DNA-binding domain"/>
    <property type="match status" value="1"/>
</dbReference>
<dbReference type="OrthoDB" id="9803470at2"/>
<comment type="similarity">
    <text evidence="1">Belongs to the sigma-70 factor family. ECF subfamily.</text>
</comment>
<sequence length="178" mass="20214">MLAATTPAAVVMSRSRREFAALVDAYAQDLYRYAYWLCRDAHTAEDLVQDTLLRAWRAFDKLQDVKAARAWLITTVRREHLRRFERFQPTTVDVDEMEYLPALPSDDIAAADEIQARMAALSVADREALLLQAGYGYTLKEIAEIMDTTPAAVGNRVYRARQRLLQADASSSRQEEQA</sequence>
<keyword evidence="8" id="KW-1185">Reference proteome</keyword>
<evidence type="ECO:0000256" key="2">
    <source>
        <dbReference type="ARBA" id="ARBA00023015"/>
    </source>
</evidence>
<dbReference type="AlphaFoldDB" id="A0A363UQJ8"/>
<dbReference type="InterPro" id="IPR013325">
    <property type="entry name" value="RNA_pol_sigma_r2"/>
</dbReference>
<evidence type="ECO:0000313" key="8">
    <source>
        <dbReference type="Proteomes" id="UP000251800"/>
    </source>
</evidence>
<keyword evidence="3" id="KW-0731">Sigma factor</keyword>
<dbReference type="NCBIfam" id="TIGR02937">
    <property type="entry name" value="sigma70-ECF"/>
    <property type="match status" value="1"/>
</dbReference>
<dbReference type="Pfam" id="PF04542">
    <property type="entry name" value="Sigma70_r2"/>
    <property type="match status" value="1"/>
</dbReference>
<dbReference type="EMBL" id="QEQK01000001">
    <property type="protein sequence ID" value="PWN57741.1"/>
    <property type="molecule type" value="Genomic_DNA"/>
</dbReference>
<evidence type="ECO:0000259" key="6">
    <source>
        <dbReference type="Pfam" id="PF08281"/>
    </source>
</evidence>
<keyword evidence="4" id="KW-0804">Transcription</keyword>
<dbReference type="InterPro" id="IPR036388">
    <property type="entry name" value="WH-like_DNA-bd_sf"/>
</dbReference>
<protein>
    <submittedName>
        <fullName evidence="7">RNA polymerase subunit sigma</fullName>
    </submittedName>
</protein>
<feature type="domain" description="RNA polymerase sigma-70 region 2" evidence="5">
    <location>
        <begin position="22"/>
        <end position="85"/>
    </location>
</feature>
<evidence type="ECO:0000256" key="3">
    <source>
        <dbReference type="ARBA" id="ARBA00023082"/>
    </source>
</evidence>
<dbReference type="GO" id="GO:0003677">
    <property type="term" value="F:DNA binding"/>
    <property type="evidence" value="ECO:0007669"/>
    <property type="project" value="InterPro"/>
</dbReference>
<dbReference type="SUPFAM" id="SSF88659">
    <property type="entry name" value="Sigma3 and sigma4 domains of RNA polymerase sigma factors"/>
    <property type="match status" value="1"/>
</dbReference>
<evidence type="ECO:0000256" key="1">
    <source>
        <dbReference type="ARBA" id="ARBA00010641"/>
    </source>
</evidence>
<proteinExistence type="inferred from homology"/>
<dbReference type="SUPFAM" id="SSF88946">
    <property type="entry name" value="Sigma2 domain of RNA polymerase sigma factors"/>
    <property type="match status" value="1"/>
</dbReference>
<name>A0A363UQJ8_9GAMM</name>
<evidence type="ECO:0000313" key="7">
    <source>
        <dbReference type="EMBL" id="PWN57741.1"/>
    </source>
</evidence>
<dbReference type="InterPro" id="IPR014284">
    <property type="entry name" value="RNA_pol_sigma-70_dom"/>
</dbReference>
<dbReference type="Proteomes" id="UP000251800">
    <property type="component" value="Unassembled WGS sequence"/>
</dbReference>